<name>A0ABW7BKT4_9ACTN</name>
<reference evidence="2 3" key="1">
    <citation type="submission" date="2024-10" db="EMBL/GenBank/DDBJ databases">
        <title>The Natural Products Discovery Center: Release of the First 8490 Sequenced Strains for Exploring Actinobacteria Biosynthetic Diversity.</title>
        <authorList>
            <person name="Kalkreuter E."/>
            <person name="Kautsar S.A."/>
            <person name="Yang D."/>
            <person name="Bader C.D."/>
            <person name="Teijaro C.N."/>
            <person name="Fluegel L."/>
            <person name="Davis C.M."/>
            <person name="Simpson J.R."/>
            <person name="Lauterbach L."/>
            <person name="Steele A.D."/>
            <person name="Gui C."/>
            <person name="Meng S."/>
            <person name="Li G."/>
            <person name="Viehrig K."/>
            <person name="Ye F."/>
            <person name="Su P."/>
            <person name="Kiefer A.F."/>
            <person name="Nichols A."/>
            <person name="Cepeda A.J."/>
            <person name="Yan W."/>
            <person name="Fan B."/>
            <person name="Jiang Y."/>
            <person name="Adhikari A."/>
            <person name="Zheng C.-J."/>
            <person name="Schuster L."/>
            <person name="Cowan T.M."/>
            <person name="Smanski M.J."/>
            <person name="Chevrette M.G."/>
            <person name="De Carvalho L.P.S."/>
            <person name="Shen B."/>
        </authorList>
    </citation>
    <scope>NUCLEOTIDE SEQUENCE [LARGE SCALE GENOMIC DNA]</scope>
    <source>
        <strain evidence="2 3">NPDC048320</strain>
    </source>
</reference>
<gene>
    <name evidence="2" type="ORF">ACGFZB_39200</name>
</gene>
<comment type="caution">
    <text evidence="2">The sequence shown here is derived from an EMBL/GenBank/DDBJ whole genome shotgun (WGS) entry which is preliminary data.</text>
</comment>
<evidence type="ECO:0000313" key="3">
    <source>
        <dbReference type="Proteomes" id="UP001604267"/>
    </source>
</evidence>
<proteinExistence type="predicted"/>
<dbReference type="RefSeq" id="WP_392825121.1">
    <property type="nucleotide sequence ID" value="NZ_JBICYV010000029.1"/>
</dbReference>
<keyword evidence="3" id="KW-1185">Reference proteome</keyword>
<organism evidence="2 3">
    <name type="scientific">Streptomyces cinerochromogenes</name>
    <dbReference type="NCBI Taxonomy" id="66422"/>
    <lineage>
        <taxon>Bacteria</taxon>
        <taxon>Bacillati</taxon>
        <taxon>Actinomycetota</taxon>
        <taxon>Actinomycetes</taxon>
        <taxon>Kitasatosporales</taxon>
        <taxon>Streptomycetaceae</taxon>
        <taxon>Streptomyces</taxon>
    </lineage>
</organism>
<feature type="compositionally biased region" description="Basic and acidic residues" evidence="1">
    <location>
        <begin position="320"/>
        <end position="333"/>
    </location>
</feature>
<accession>A0ABW7BKT4</accession>
<evidence type="ECO:0000256" key="1">
    <source>
        <dbReference type="SAM" id="MobiDB-lite"/>
    </source>
</evidence>
<sequence length="333" mass="37180">MARDALHGGDNEHPVPDVAGDQARLEAEILAKLGTGGQWWSHPLGIAHVRPASASALVQLDSHTTFSSGTRYPRSAHALDRLLPSAEPGVQVTGVIGLRVADIEGADLHLTLSGSACRVVLRGTPGTRWDVLLDERWHRYEEAGCPPLWRSPSLTDYESRDIHGFAETWKAERDLDWLGSALLRRIALFHTAGSAYSTRSWITGDEWIFELDTVLEVPLGHDHFLTRLTDSVWGLALRITRHHCSCAEPRDPHERFYLRQCTYHLTHPVLPLGGLQLRFRHGHPVYGSDIRTTLERLGSPSKWLDRVLPTTGSEARTVSHRRDPSVRAEAEAR</sequence>
<dbReference type="Proteomes" id="UP001604267">
    <property type="component" value="Unassembled WGS sequence"/>
</dbReference>
<feature type="region of interest" description="Disordered" evidence="1">
    <location>
        <begin position="314"/>
        <end position="333"/>
    </location>
</feature>
<evidence type="ECO:0000313" key="2">
    <source>
        <dbReference type="EMBL" id="MFG3016369.1"/>
    </source>
</evidence>
<dbReference type="EMBL" id="JBICYV010000029">
    <property type="protein sequence ID" value="MFG3016369.1"/>
    <property type="molecule type" value="Genomic_DNA"/>
</dbReference>
<protein>
    <submittedName>
        <fullName evidence="2">Uncharacterized protein</fullName>
    </submittedName>
</protein>